<name>A0A8H6MPU0_9PEZI</name>
<protein>
    <submittedName>
        <fullName evidence="1">Uncharacterized protein</fullName>
    </submittedName>
</protein>
<accession>A0A8H6MPU0</accession>
<comment type="caution">
    <text evidence="1">The sequence shown here is derived from an EMBL/GenBank/DDBJ whole genome shotgun (WGS) entry which is preliminary data.</text>
</comment>
<gene>
    <name evidence="1" type="ORF">CPLU01_16098</name>
</gene>
<dbReference type="AlphaFoldDB" id="A0A8H6MPU0"/>
<keyword evidence="2" id="KW-1185">Reference proteome</keyword>
<reference evidence="1" key="1">
    <citation type="journal article" date="2020" name="Phytopathology">
        <title>Genome Sequence Resources of Colletotrichum truncatum, C. plurivorum, C. musicola, and C. sojae: Four Species Pathogenic to Soybean (Glycine max).</title>
        <authorList>
            <person name="Rogerio F."/>
            <person name="Boufleur T.R."/>
            <person name="Ciampi-Guillardi M."/>
            <person name="Sukno S.A."/>
            <person name="Thon M.R."/>
            <person name="Massola Junior N.S."/>
            <person name="Baroncelli R."/>
        </authorList>
    </citation>
    <scope>NUCLEOTIDE SEQUENCE</scope>
    <source>
        <strain evidence="1">LFN00145</strain>
    </source>
</reference>
<proteinExistence type="predicted"/>
<evidence type="ECO:0000313" key="2">
    <source>
        <dbReference type="Proteomes" id="UP000654918"/>
    </source>
</evidence>
<dbReference type="EMBL" id="WIGO01000870">
    <property type="protein sequence ID" value="KAF6803716.1"/>
    <property type="molecule type" value="Genomic_DNA"/>
</dbReference>
<sequence length="232" mass="25078">MASSERENVAKMLQLLLNLLEDLPHPTSGNRGVQALLDSRASLIHLVSLHNITTFGFLDLDTIAMTSPSKLAATLKTGLKILPVSPETILTAVERCVNLLEDPADTGFVFFTRTRASTWPLESVMSAFCSAVFLSSWVFSCAYTAGAIQSLLERARILVSTAWSSVDDVNVEATQSSSVKLLARSISRFWARVFGALEHNAYAQLLGRTLEIYAEGLDSTLPSNPQADAGAS</sequence>
<organism evidence="1 2">
    <name type="scientific">Colletotrichum plurivorum</name>
    <dbReference type="NCBI Taxonomy" id="2175906"/>
    <lineage>
        <taxon>Eukaryota</taxon>
        <taxon>Fungi</taxon>
        <taxon>Dikarya</taxon>
        <taxon>Ascomycota</taxon>
        <taxon>Pezizomycotina</taxon>
        <taxon>Sordariomycetes</taxon>
        <taxon>Hypocreomycetidae</taxon>
        <taxon>Glomerellales</taxon>
        <taxon>Glomerellaceae</taxon>
        <taxon>Colletotrichum</taxon>
        <taxon>Colletotrichum orchidearum species complex</taxon>
    </lineage>
</organism>
<dbReference type="Proteomes" id="UP000654918">
    <property type="component" value="Unassembled WGS sequence"/>
</dbReference>
<evidence type="ECO:0000313" key="1">
    <source>
        <dbReference type="EMBL" id="KAF6803716.1"/>
    </source>
</evidence>